<evidence type="ECO:0000313" key="1">
    <source>
        <dbReference type="EMBL" id="GME49793.1"/>
    </source>
</evidence>
<keyword evidence="2" id="KW-1185">Reference proteome</keyword>
<comment type="caution">
    <text evidence="1">The sequence shown here is derived from an EMBL/GenBank/DDBJ whole genome shotgun (WGS) entry which is preliminary data.</text>
</comment>
<dbReference type="EMBL" id="BSXG01000158">
    <property type="protein sequence ID" value="GME49793.1"/>
    <property type="molecule type" value="Genomic_DNA"/>
</dbReference>
<organism evidence="1 2">
    <name type="scientific">Neofusicoccum parvum</name>
    <dbReference type="NCBI Taxonomy" id="310453"/>
    <lineage>
        <taxon>Eukaryota</taxon>
        <taxon>Fungi</taxon>
        <taxon>Dikarya</taxon>
        <taxon>Ascomycota</taxon>
        <taxon>Pezizomycotina</taxon>
        <taxon>Dothideomycetes</taxon>
        <taxon>Dothideomycetes incertae sedis</taxon>
        <taxon>Botryosphaeriales</taxon>
        <taxon>Botryosphaeriaceae</taxon>
        <taxon>Neofusicoccum</taxon>
    </lineage>
</organism>
<protein>
    <submittedName>
        <fullName evidence="1">FAD linked oxidase</fullName>
    </submittedName>
</protein>
<evidence type="ECO:0000313" key="2">
    <source>
        <dbReference type="Proteomes" id="UP001165186"/>
    </source>
</evidence>
<accession>A0ACB5SNJ1</accession>
<name>A0ACB5SNJ1_9PEZI</name>
<proteinExistence type="predicted"/>
<reference evidence="1" key="1">
    <citation type="submission" date="2024-09" db="EMBL/GenBank/DDBJ databases">
        <title>Draft Genome Sequences of Neofusicoccum parvum.</title>
        <authorList>
            <person name="Ashida A."/>
            <person name="Camagna M."/>
            <person name="Tanaka A."/>
            <person name="Takemoto D."/>
        </authorList>
    </citation>
    <scope>NUCLEOTIDE SEQUENCE</scope>
    <source>
        <strain evidence="1">PPO83</strain>
    </source>
</reference>
<sequence length="477" mass="52601">MKSLADEDKAAIAEILPQEEIINPPSEVYLKESKVWAAQKQRHPSVVLRPSSVEKLQKLVPYLYESGLDFAIRCGGIGSSSAKDVVVSMKAFDSFQYSAEDHTVIFGAGSTWGQVEQKLEEAAPGRVVVSARVPWVGVAGSTLSGCISWIGTEFGLAADPHNMLDVEIVLRDGRRIWASSEPDLLWALRGGGGNFGVVTRFHMRTYPYTSSIFAGRIAYPPSALEVVSRRVAEFAARPYDPKLSLHCLIGVADEKFPGQASWVSDSSDPKHEAATFRLSMFVFDAYGEEHGRSEEGFKWALDVPEAVDKTTVTNLRGGPEHLLEATNSYLNACLAHEIDPEFVIRGKQWVDHVVEMDERLGPGTLFLLEVMQEKTFNSTSSSKETAWPHSTAPHVLQLLTGSLPDSGCSEELALEALARGPLEIKKSHSKADFFPNFLEPINDRSAIFGGNYDKLQQIKRRYDPEARFNKGSYIPPA</sequence>
<gene>
    <name evidence="1" type="primary">g1929</name>
    <name evidence="1" type="ORF">NpPPO83_00001929</name>
</gene>
<dbReference type="Proteomes" id="UP001165186">
    <property type="component" value="Unassembled WGS sequence"/>
</dbReference>